<evidence type="ECO:0000313" key="4">
    <source>
        <dbReference type="Proteomes" id="UP001556367"/>
    </source>
</evidence>
<feature type="region of interest" description="Disordered" evidence="2">
    <location>
        <begin position="793"/>
        <end position="812"/>
    </location>
</feature>
<feature type="compositionally biased region" description="Low complexity" evidence="2">
    <location>
        <begin position="405"/>
        <end position="420"/>
    </location>
</feature>
<evidence type="ECO:0000313" key="3">
    <source>
        <dbReference type="EMBL" id="KAL0956471.1"/>
    </source>
</evidence>
<feature type="region of interest" description="Disordered" evidence="2">
    <location>
        <begin position="81"/>
        <end position="365"/>
    </location>
</feature>
<dbReference type="Proteomes" id="UP001556367">
    <property type="component" value="Unassembled WGS sequence"/>
</dbReference>
<evidence type="ECO:0000256" key="2">
    <source>
        <dbReference type="SAM" id="MobiDB-lite"/>
    </source>
</evidence>
<dbReference type="EMBL" id="JASNQZ010000006">
    <property type="protein sequence ID" value="KAL0956471.1"/>
    <property type="molecule type" value="Genomic_DNA"/>
</dbReference>
<dbReference type="InterPro" id="IPR007122">
    <property type="entry name" value="Villin/Gelsolin"/>
</dbReference>
<proteinExistence type="predicted"/>
<name>A0ABR3JN38_9AGAR</name>
<feature type="region of interest" description="Disordered" evidence="2">
    <location>
        <begin position="378"/>
        <end position="528"/>
    </location>
</feature>
<keyword evidence="4" id="KW-1185">Reference proteome</keyword>
<feature type="region of interest" description="Disordered" evidence="2">
    <location>
        <begin position="656"/>
        <end position="783"/>
    </location>
</feature>
<comment type="caution">
    <text evidence="3">The sequence shown here is derived from an EMBL/GenBank/DDBJ whole genome shotgun (WGS) entry which is preliminary data.</text>
</comment>
<feature type="region of interest" description="Disordered" evidence="2">
    <location>
        <begin position="558"/>
        <end position="618"/>
    </location>
</feature>
<accession>A0ABR3JN38</accession>
<keyword evidence="1" id="KW-0677">Repeat</keyword>
<feature type="compositionally biased region" description="Low complexity" evidence="2">
    <location>
        <begin position="668"/>
        <end position="682"/>
    </location>
</feature>
<protein>
    <recommendedName>
        <fullName evidence="5">Gelsolin</fullName>
    </recommendedName>
</protein>
<evidence type="ECO:0008006" key="5">
    <source>
        <dbReference type="Google" id="ProtNLM"/>
    </source>
</evidence>
<dbReference type="SUPFAM" id="SSF55753">
    <property type="entry name" value="Actin depolymerizing proteins"/>
    <property type="match status" value="1"/>
</dbReference>
<feature type="compositionally biased region" description="Polar residues" evidence="2">
    <location>
        <begin position="695"/>
        <end position="710"/>
    </location>
</feature>
<dbReference type="Gene3D" id="3.40.20.10">
    <property type="entry name" value="Severin"/>
    <property type="match status" value="1"/>
</dbReference>
<feature type="compositionally biased region" description="Low complexity" evidence="2">
    <location>
        <begin position="287"/>
        <end position="315"/>
    </location>
</feature>
<feature type="compositionally biased region" description="Polar residues" evidence="2">
    <location>
        <begin position="491"/>
        <end position="512"/>
    </location>
</feature>
<gene>
    <name evidence="3" type="ORF">HGRIS_002617</name>
</gene>
<feature type="compositionally biased region" description="Pro residues" evidence="2">
    <location>
        <begin position="741"/>
        <end position="766"/>
    </location>
</feature>
<feature type="compositionally biased region" description="Polar residues" evidence="2">
    <location>
        <begin position="201"/>
        <end position="233"/>
    </location>
</feature>
<evidence type="ECO:0000256" key="1">
    <source>
        <dbReference type="ARBA" id="ARBA00022737"/>
    </source>
</evidence>
<dbReference type="PANTHER" id="PTHR11977:SF51">
    <property type="entry name" value="PROTEIN FLIGHTLESS-1 HOMOLOG"/>
    <property type="match status" value="1"/>
</dbReference>
<sequence>MDRPSPSRRSFQVPKPEAGLAEWTSKIKALQRQVDADEEDEQRRLEEEIAASRMARLRRSQGIGYTSNSDALDTFKSKDLAEVIRQEKSPAAEEPGHDRSRGQADALSKLTGAGSVVRPVSEVSSGAIPPSTSRPHVSQSQSKPEPISLAQFMGGRASGPRLNKHTPQQDAHDPKQFEQQTRIDAPHPIFGRGGVAMPGLTSRSKSSADSQNGQATSPTNGASPIPNTRSGTIPTVIAPTEPDNVRPPSPRKQEIRERTVSTPMSSAVGSAKPIRSRASLGEGAAHSSIPPSSSSSSQSPVSSPSSGTSPTFPRSITPKQQHHFTGAVPTPNRTTSPMQAPHYTGLSKAPVNVPSLARPVLPAPKPLKELPIIGASKAPSPAFLKAPTQKEPTPSLSRLQGRGFVQSMVQVSSQLASSSPPHSPPPDKPRAAKRVSVLDRWQPASSKTPSPPPQTSPKAIPMRKSRTLDPAQRSPEPAHSGKPIVAPKPSRSVSTSPSAMRLNETPSPTQDKQIPGGHPVMTGPGLGSATTMVVFKTSPTEETSFSTVDEMGFRADRHVGHSNSESPVMAGKPLVHPTRDRVKVPRKGKPARSATAPPEALERSSSIPAPLPGKLATRQEPVIIRPAATQPAATPVAEVGSGRAVKDMVGARALPGLVVTDIRPPPSQAIAPAKPSSKSPISKADEQRPPRSPTDYVQSPSHTAEASSPGSAIPVKHARIPSTGNRATVMDVHQAFSEQDQPPPPPSSAPESPPSPIALPSQPIPRPRNIIPPSMQAEKRKSSYERYSAIILPPLPEEATPTPTPHGTLSRNAKGIVLDDDATLDSVKASGSAIEPIANNDIVRVHAEPIEFPLRKVNNISAFLNAYSSTGSRTDADRQTISVEVMAIVGSSASPITHGSAIFYDSEVLAIIYRFKTKSTGLVSSKVWSWQGKHSQIGDREDRKLQDLAKRYGTSIIPTRQLSEPPELVSLLGGQLAIRQGNRTHWSSENTAMHLIRSYRGVIYIDEFDLGITTLCSGFSYCVSVLDSVYVWHGRGSTSEERIAALNYARSICSNPASIQELIEGETDDDEMFWMILGTDEYANADHWRWRRSANVRDPKIWRVDAQQGENPVVRIDSLSEERSLQDSVYVVDCIWELFVLVGRSARGARESIGLAVSFAMDLSAYCASSRPFLQPVHILILPSQVPCDLRMSLRDMEELWLNEGDVPDHMNLLSYENALKHLQTDAWDARTLRDHTMLPLGVDSSGIP</sequence>
<dbReference type="PANTHER" id="PTHR11977">
    <property type="entry name" value="VILLIN"/>
    <property type="match status" value="1"/>
</dbReference>
<dbReference type="InterPro" id="IPR029006">
    <property type="entry name" value="ADF-H/Gelsolin-like_dom_sf"/>
</dbReference>
<feature type="compositionally biased region" description="Basic and acidic residues" evidence="2">
    <location>
        <begin position="81"/>
        <end position="102"/>
    </location>
</feature>
<organism evidence="3 4">
    <name type="scientific">Hohenbuehelia grisea</name>
    <dbReference type="NCBI Taxonomy" id="104357"/>
    <lineage>
        <taxon>Eukaryota</taxon>
        <taxon>Fungi</taxon>
        <taxon>Dikarya</taxon>
        <taxon>Basidiomycota</taxon>
        <taxon>Agaricomycotina</taxon>
        <taxon>Agaricomycetes</taxon>
        <taxon>Agaricomycetidae</taxon>
        <taxon>Agaricales</taxon>
        <taxon>Pleurotineae</taxon>
        <taxon>Pleurotaceae</taxon>
        <taxon>Hohenbuehelia</taxon>
    </lineage>
</organism>
<reference evidence="4" key="1">
    <citation type="submission" date="2024-06" db="EMBL/GenBank/DDBJ databases">
        <title>Multi-omics analyses provide insights into the biosynthesis of the anticancer antibiotic pleurotin in Hohenbuehelia grisea.</title>
        <authorList>
            <person name="Weaver J.A."/>
            <person name="Alberti F."/>
        </authorList>
    </citation>
    <scope>NUCLEOTIDE SEQUENCE [LARGE SCALE GENOMIC DNA]</scope>
    <source>
        <strain evidence="4">T-177</strain>
    </source>
</reference>
<dbReference type="SMART" id="SM00262">
    <property type="entry name" value="GEL"/>
    <property type="match status" value="1"/>
</dbReference>
<feature type="compositionally biased region" description="Polar residues" evidence="2">
    <location>
        <begin position="130"/>
        <end position="143"/>
    </location>
</feature>